<evidence type="ECO:0000259" key="3">
    <source>
        <dbReference type="Pfam" id="PF19278"/>
    </source>
</evidence>
<dbReference type="Proteomes" id="UP001359886">
    <property type="component" value="Unassembled WGS sequence"/>
</dbReference>
<comment type="caution">
    <text evidence="4">The sequence shown here is derived from an EMBL/GenBank/DDBJ whole genome shotgun (WGS) entry which is preliminary data.</text>
</comment>
<dbReference type="SUPFAM" id="SSF53067">
    <property type="entry name" value="Actin-like ATPase domain"/>
    <property type="match status" value="1"/>
</dbReference>
<dbReference type="InterPro" id="IPR049517">
    <property type="entry name" value="ACX-like_C"/>
</dbReference>
<evidence type="ECO:0000313" key="5">
    <source>
        <dbReference type="Proteomes" id="UP001359886"/>
    </source>
</evidence>
<dbReference type="InterPro" id="IPR045079">
    <property type="entry name" value="Oxoprolinase-like"/>
</dbReference>
<accession>A0AAW9RD89</accession>
<feature type="domain" description="Hydantoinase/oxoprolinase N-terminal" evidence="2">
    <location>
        <begin position="6"/>
        <end position="179"/>
    </location>
</feature>
<dbReference type="AlphaFoldDB" id="A0AAW9RD89"/>
<protein>
    <submittedName>
        <fullName evidence="4">Hydantoinase/oxoprolinase family protein</fullName>
    </submittedName>
</protein>
<dbReference type="Pfam" id="PF01968">
    <property type="entry name" value="Hydantoinase_A"/>
    <property type="match status" value="1"/>
</dbReference>
<dbReference type="GO" id="GO:0017168">
    <property type="term" value="F:5-oxoprolinase (ATP-hydrolyzing) activity"/>
    <property type="evidence" value="ECO:0007669"/>
    <property type="project" value="TreeGrafter"/>
</dbReference>
<feature type="domain" description="Hydantoinase A/oxoprolinase" evidence="1">
    <location>
        <begin position="202"/>
        <end position="494"/>
    </location>
</feature>
<dbReference type="InterPro" id="IPR002821">
    <property type="entry name" value="Hydantoinase_A"/>
</dbReference>
<keyword evidence="5" id="KW-1185">Reference proteome</keyword>
<sequence length="699" mass="76271">MRAASDVGGTFTDLVYYEVDPVTGRCGEVKSTKTDTTPPRFEEGVMNALTKAGVPLAELDFFAHGSTVIINAITERKGAPTALITTAGFRDVLEIGRGNRPDLFNFRFRKPQPFVERHLRAEVRERVNYKGEIECEPDLDPLPELLEYFRAEGVEAIAVCFLYAYLNPENERHVVERIKALWPEVSVLASHRISREWREYERSNTTVLSAYVHPVARRYIESLERRLASGGYKDTLYMMQSNCGITTAAAAKANPVSMVESGPASGIHAAAWLGRAIGEPNLIVLDIGGTTAKCTLVEAGNVRVSTQYHIEKTPTDPGYPIQTPVSEIVEIGNGGGSIAWIDEGGKFHVGPQSAGAMPGPAAYGRGGTHATTTDANLVLGRIDPESFVGGEVEPDWDAVQAAFAPLTERLGVDIEEAARGVVRVANANMTNALRLISVNKGFDPREFVLVAFGGGGAMHAVALAEELRIPKVIVPANSAVFSAWGMLLTDLRRDYLLTRPLTLDAGARDRVKTGFAELADRARQDFSDSGIALGDEDAGRALVFEQWVDMRYVGQEHTVNVRLSHDAEGRPDLSACTDAFHAAHEKQFTYRLDNAVQIVNFHLVAMVEVEKPDLARRARTGRTLEDTVLGNRRVDFDQHGVHDAAIYDGLAFEPGMELTGPAVVQEPSVTLVVQPGHRVLVDDYGNYHVHMDFVADGNG</sequence>
<dbReference type="InterPro" id="IPR008040">
    <property type="entry name" value="Hydant_A_N"/>
</dbReference>
<evidence type="ECO:0000259" key="1">
    <source>
        <dbReference type="Pfam" id="PF01968"/>
    </source>
</evidence>
<dbReference type="EMBL" id="JAZHOG010000005">
    <property type="protein sequence ID" value="MEJ8567691.1"/>
    <property type="molecule type" value="Genomic_DNA"/>
</dbReference>
<evidence type="ECO:0000313" key="4">
    <source>
        <dbReference type="EMBL" id="MEJ8567691.1"/>
    </source>
</evidence>
<gene>
    <name evidence="4" type="ORF">V3330_08655</name>
</gene>
<dbReference type="GO" id="GO:0005829">
    <property type="term" value="C:cytosol"/>
    <property type="evidence" value="ECO:0007669"/>
    <property type="project" value="TreeGrafter"/>
</dbReference>
<dbReference type="Pfam" id="PF19278">
    <property type="entry name" value="Hydant_A_C"/>
    <property type="match status" value="1"/>
</dbReference>
<dbReference type="GO" id="GO:0006749">
    <property type="term" value="P:glutathione metabolic process"/>
    <property type="evidence" value="ECO:0007669"/>
    <property type="project" value="TreeGrafter"/>
</dbReference>
<dbReference type="Pfam" id="PF05378">
    <property type="entry name" value="Hydant_A_N"/>
    <property type="match status" value="1"/>
</dbReference>
<evidence type="ECO:0000259" key="2">
    <source>
        <dbReference type="Pfam" id="PF05378"/>
    </source>
</evidence>
<organism evidence="4 5">
    <name type="scientific">Elongatibacter sediminis</name>
    <dbReference type="NCBI Taxonomy" id="3119006"/>
    <lineage>
        <taxon>Bacteria</taxon>
        <taxon>Pseudomonadati</taxon>
        <taxon>Pseudomonadota</taxon>
        <taxon>Gammaproteobacteria</taxon>
        <taxon>Chromatiales</taxon>
        <taxon>Wenzhouxiangellaceae</taxon>
        <taxon>Elongatibacter</taxon>
    </lineage>
</organism>
<dbReference type="PANTHER" id="PTHR11365">
    <property type="entry name" value="5-OXOPROLINASE RELATED"/>
    <property type="match status" value="1"/>
</dbReference>
<feature type="domain" description="Acetophenone carboxylase-like C-terminal" evidence="3">
    <location>
        <begin position="507"/>
        <end position="688"/>
    </location>
</feature>
<dbReference type="PANTHER" id="PTHR11365:SF23">
    <property type="entry name" value="HYPOTHETICAL 5-OXOPROLINASE (EUROFUNG)-RELATED"/>
    <property type="match status" value="1"/>
</dbReference>
<dbReference type="RefSeq" id="WP_354695016.1">
    <property type="nucleotide sequence ID" value="NZ_JAZHOG010000005.1"/>
</dbReference>
<reference evidence="4 5" key="1">
    <citation type="submission" date="2024-02" db="EMBL/GenBank/DDBJ databases">
        <title>A novel Wenzhouxiangellaceae bacterium, isolated from coastal sediments.</title>
        <authorList>
            <person name="Du Z.-J."/>
            <person name="Ye Y.-Q."/>
            <person name="Zhang X.-Y."/>
        </authorList>
    </citation>
    <scope>NUCLEOTIDE SEQUENCE [LARGE SCALE GENOMIC DNA]</scope>
    <source>
        <strain evidence="4 5">CH-27</strain>
    </source>
</reference>
<proteinExistence type="predicted"/>
<dbReference type="InterPro" id="IPR043129">
    <property type="entry name" value="ATPase_NBD"/>
</dbReference>
<name>A0AAW9RD89_9GAMM</name>